<name>A0A640T1B6_9ACTN</name>
<dbReference type="Proteomes" id="UP000430079">
    <property type="component" value="Unassembled WGS sequence"/>
</dbReference>
<feature type="compositionally biased region" description="Pro residues" evidence="5">
    <location>
        <begin position="1"/>
        <end position="24"/>
    </location>
</feature>
<feature type="compositionally biased region" description="Low complexity" evidence="5">
    <location>
        <begin position="25"/>
        <end position="47"/>
    </location>
</feature>
<keyword evidence="4 6" id="KW-0472">Membrane</keyword>
<evidence type="ECO:0000259" key="7">
    <source>
        <dbReference type="Pfam" id="PF06271"/>
    </source>
</evidence>
<reference evidence="8 9" key="1">
    <citation type="submission" date="2019-12" db="EMBL/GenBank/DDBJ databases">
        <title>Whole genome shotgun sequence of Streptomyces hygroscopicus subsp. glebosus NBRC 13786.</title>
        <authorList>
            <person name="Ichikawa N."/>
            <person name="Kimura A."/>
            <person name="Kitahashi Y."/>
            <person name="Komaki H."/>
            <person name="Tamura T."/>
        </authorList>
    </citation>
    <scope>NUCLEOTIDE SEQUENCE [LARGE SCALE GENOMIC DNA]</scope>
    <source>
        <strain evidence="8 9">NBRC 13786</strain>
    </source>
</reference>
<feature type="compositionally biased region" description="Pro residues" evidence="5">
    <location>
        <begin position="55"/>
        <end position="73"/>
    </location>
</feature>
<dbReference type="Pfam" id="PF06271">
    <property type="entry name" value="RDD"/>
    <property type="match status" value="1"/>
</dbReference>
<proteinExistence type="predicted"/>
<evidence type="ECO:0000256" key="2">
    <source>
        <dbReference type="ARBA" id="ARBA00022692"/>
    </source>
</evidence>
<keyword evidence="2 6" id="KW-0812">Transmembrane</keyword>
<evidence type="ECO:0000256" key="1">
    <source>
        <dbReference type="ARBA" id="ARBA00004141"/>
    </source>
</evidence>
<protein>
    <recommendedName>
        <fullName evidence="7">RDD domain-containing protein</fullName>
    </recommendedName>
</protein>
<feature type="transmembrane region" description="Helical" evidence="6">
    <location>
        <begin position="108"/>
        <end position="127"/>
    </location>
</feature>
<evidence type="ECO:0000256" key="6">
    <source>
        <dbReference type="SAM" id="Phobius"/>
    </source>
</evidence>
<organism evidence="8 9">
    <name type="scientific">Streptomyces glebosus</name>
    <dbReference type="NCBI Taxonomy" id="249580"/>
    <lineage>
        <taxon>Bacteria</taxon>
        <taxon>Bacillati</taxon>
        <taxon>Actinomycetota</taxon>
        <taxon>Actinomycetes</taxon>
        <taxon>Kitasatosporales</taxon>
        <taxon>Streptomycetaceae</taxon>
        <taxon>Streptomyces</taxon>
    </lineage>
</organism>
<evidence type="ECO:0000313" key="9">
    <source>
        <dbReference type="Proteomes" id="UP000430079"/>
    </source>
</evidence>
<feature type="domain" description="RDD" evidence="7">
    <location>
        <begin position="104"/>
        <end position="208"/>
    </location>
</feature>
<keyword evidence="3 6" id="KW-1133">Transmembrane helix</keyword>
<accession>A0A640T1B6</accession>
<dbReference type="GO" id="GO:0016020">
    <property type="term" value="C:membrane"/>
    <property type="evidence" value="ECO:0007669"/>
    <property type="project" value="UniProtKB-SubCell"/>
</dbReference>
<feature type="transmembrane region" description="Helical" evidence="6">
    <location>
        <begin position="193"/>
        <end position="212"/>
    </location>
</feature>
<evidence type="ECO:0000256" key="4">
    <source>
        <dbReference type="ARBA" id="ARBA00023136"/>
    </source>
</evidence>
<sequence length="238" mass="26091">MYERPFPPQQPSPQGPPPPQPYQPHPYQGAPQPYQGAPHGAPQQQPYEGASHPYQGPPHPAPPQQPYQGPPHPHAAHPYAPQPTAQSPYGPPAAAPRIPNEVDTMRRFGAILLDGLLALAAAYIALISAGHADLPALQTFYTVAGAGFGISFLNHVLLTRIGGASLGKFAVRTRVIRETDASRPRLPRLFRRWLGGYFFLVVWIIAACFEMEDDPEDFCGVRLVRYKDLRALVPAYGR</sequence>
<feature type="region of interest" description="Disordered" evidence="5">
    <location>
        <begin position="1"/>
        <end position="98"/>
    </location>
</feature>
<evidence type="ECO:0000256" key="5">
    <source>
        <dbReference type="SAM" id="MobiDB-lite"/>
    </source>
</evidence>
<evidence type="ECO:0000313" key="8">
    <source>
        <dbReference type="EMBL" id="GFE17088.1"/>
    </source>
</evidence>
<dbReference type="AlphaFoldDB" id="A0A640T1B6"/>
<evidence type="ECO:0000256" key="3">
    <source>
        <dbReference type="ARBA" id="ARBA00022989"/>
    </source>
</evidence>
<feature type="transmembrane region" description="Helical" evidence="6">
    <location>
        <begin position="139"/>
        <end position="158"/>
    </location>
</feature>
<keyword evidence="9" id="KW-1185">Reference proteome</keyword>
<dbReference type="InterPro" id="IPR010432">
    <property type="entry name" value="RDD"/>
</dbReference>
<comment type="caution">
    <text evidence="8">The sequence shown here is derived from an EMBL/GenBank/DDBJ whole genome shotgun (WGS) entry which is preliminary data.</text>
</comment>
<dbReference type="RefSeq" id="WP_190141931.1">
    <property type="nucleotide sequence ID" value="NZ_BLIO01000001.1"/>
</dbReference>
<comment type="subcellular location">
    <subcellularLocation>
        <location evidence="1">Membrane</location>
        <topology evidence="1">Multi-pass membrane protein</topology>
    </subcellularLocation>
</comment>
<gene>
    <name evidence="8" type="ORF">Sgleb_51350</name>
</gene>
<dbReference type="EMBL" id="BLIO01000001">
    <property type="protein sequence ID" value="GFE17088.1"/>
    <property type="molecule type" value="Genomic_DNA"/>
</dbReference>